<dbReference type="EMBL" id="JAHRIN010045755">
    <property type="protein sequence ID" value="MEQ2207745.1"/>
    <property type="molecule type" value="Genomic_DNA"/>
</dbReference>
<dbReference type="PANTHER" id="PTHR13769">
    <property type="entry name" value="APOLIPOPROTEIN B"/>
    <property type="match status" value="1"/>
</dbReference>
<protein>
    <submittedName>
        <fullName evidence="1">Uncharacterized protein</fullName>
    </submittedName>
</protein>
<gene>
    <name evidence="1" type="ORF">XENOCAPTIV_017917</name>
</gene>
<evidence type="ECO:0000313" key="2">
    <source>
        <dbReference type="Proteomes" id="UP001434883"/>
    </source>
</evidence>
<feature type="non-terminal residue" evidence="1">
    <location>
        <position position="1"/>
    </location>
</feature>
<dbReference type="InterPro" id="IPR052418">
    <property type="entry name" value="Apolipoprotein_B"/>
</dbReference>
<proteinExistence type="predicted"/>
<dbReference type="Proteomes" id="UP001434883">
    <property type="component" value="Unassembled WGS sequence"/>
</dbReference>
<organism evidence="1 2">
    <name type="scientific">Xenoophorus captivus</name>
    <dbReference type="NCBI Taxonomy" id="1517983"/>
    <lineage>
        <taxon>Eukaryota</taxon>
        <taxon>Metazoa</taxon>
        <taxon>Chordata</taxon>
        <taxon>Craniata</taxon>
        <taxon>Vertebrata</taxon>
        <taxon>Euteleostomi</taxon>
        <taxon>Actinopterygii</taxon>
        <taxon>Neopterygii</taxon>
        <taxon>Teleostei</taxon>
        <taxon>Neoteleostei</taxon>
        <taxon>Acanthomorphata</taxon>
        <taxon>Ovalentaria</taxon>
        <taxon>Atherinomorphae</taxon>
        <taxon>Cyprinodontiformes</taxon>
        <taxon>Goodeidae</taxon>
        <taxon>Xenoophorus</taxon>
    </lineage>
</organism>
<keyword evidence="2" id="KW-1185">Reference proteome</keyword>
<comment type="caution">
    <text evidence="1">The sequence shown here is derived from an EMBL/GenBank/DDBJ whole genome shotgun (WGS) entry which is preliminary data.</text>
</comment>
<dbReference type="PANTHER" id="PTHR13769:SF6">
    <property type="entry name" value="APOLIPOPROTEIN B-100"/>
    <property type="match status" value="1"/>
</dbReference>
<name>A0ABV0RHV5_9TELE</name>
<accession>A0ABV0RHV5</accession>
<evidence type="ECO:0000313" key="1">
    <source>
        <dbReference type="EMBL" id="MEQ2207745.1"/>
    </source>
</evidence>
<sequence length="96" mass="10934">LKELIEVALQEKLLPKKHVFNRLSKNYKLSSPLGSVQSNIIFDDKNTLPKELKLEASMKAFDHSYDILGLKEQDLSQQSKPFLGRKASSMKLFPDS</sequence>
<reference evidence="1 2" key="1">
    <citation type="submission" date="2021-06" db="EMBL/GenBank/DDBJ databases">
        <authorList>
            <person name="Palmer J.M."/>
        </authorList>
    </citation>
    <scope>NUCLEOTIDE SEQUENCE [LARGE SCALE GENOMIC DNA]</scope>
    <source>
        <strain evidence="1 2">XC_2019</strain>
        <tissue evidence="1">Muscle</tissue>
    </source>
</reference>